<organism evidence="7 8">
    <name type="scientific">Romeriopsis navalis LEGE 11480</name>
    <dbReference type="NCBI Taxonomy" id="2777977"/>
    <lineage>
        <taxon>Bacteria</taxon>
        <taxon>Bacillati</taxon>
        <taxon>Cyanobacteriota</taxon>
        <taxon>Cyanophyceae</taxon>
        <taxon>Leptolyngbyales</taxon>
        <taxon>Leptolyngbyaceae</taxon>
        <taxon>Romeriopsis</taxon>
        <taxon>Romeriopsis navalis</taxon>
    </lineage>
</organism>
<feature type="transmembrane region" description="Helical" evidence="6">
    <location>
        <begin position="271"/>
        <end position="288"/>
    </location>
</feature>
<feature type="transmembrane region" description="Helical" evidence="6">
    <location>
        <begin position="86"/>
        <end position="106"/>
    </location>
</feature>
<dbReference type="InterPro" id="IPR001851">
    <property type="entry name" value="ABC_transp_permease"/>
</dbReference>
<dbReference type="CDD" id="cd06574">
    <property type="entry name" value="TM_PBP1_branched-chain-AA_like"/>
    <property type="match status" value="1"/>
</dbReference>
<feature type="transmembrane region" description="Helical" evidence="6">
    <location>
        <begin position="184"/>
        <end position="205"/>
    </location>
</feature>
<keyword evidence="5 6" id="KW-0472">Membrane</keyword>
<evidence type="ECO:0000313" key="8">
    <source>
        <dbReference type="Proteomes" id="UP000625316"/>
    </source>
</evidence>
<proteinExistence type="predicted"/>
<protein>
    <submittedName>
        <fullName evidence="7">ABC transporter permease</fullName>
    </submittedName>
</protein>
<accession>A0A928VL51</accession>
<feature type="transmembrane region" description="Helical" evidence="6">
    <location>
        <begin position="12"/>
        <end position="30"/>
    </location>
</feature>
<comment type="caution">
    <text evidence="7">The sequence shown here is derived from an EMBL/GenBank/DDBJ whole genome shotgun (WGS) entry which is preliminary data.</text>
</comment>
<evidence type="ECO:0000256" key="2">
    <source>
        <dbReference type="ARBA" id="ARBA00022475"/>
    </source>
</evidence>
<keyword evidence="3 6" id="KW-0812">Transmembrane</keyword>
<dbReference type="Proteomes" id="UP000625316">
    <property type="component" value="Unassembled WGS sequence"/>
</dbReference>
<gene>
    <name evidence="7" type="ORF">IQ266_02520</name>
</gene>
<dbReference type="RefSeq" id="WP_264323456.1">
    <property type="nucleotide sequence ID" value="NZ_JADEXQ010000005.1"/>
</dbReference>
<evidence type="ECO:0000256" key="6">
    <source>
        <dbReference type="SAM" id="Phobius"/>
    </source>
</evidence>
<dbReference type="PANTHER" id="PTHR32196">
    <property type="entry name" value="ABC TRANSPORTER PERMEASE PROTEIN YPHD-RELATED-RELATED"/>
    <property type="match status" value="1"/>
</dbReference>
<sequence>MNIVALSGAIELGLLYGLVALGVYLSFRVLDFPDLTADGSFPLGGAVAATLIVKGVSPVLATMIAVCAGALSGICTASLNVKFKILNLLASILTMIALYSINLRIMGQPNVSLLGESTILTPLQGWLQALPSWLGTPLVMLVIVGLAKLLLDWFFKTEIGLAMRATGANPDMARAQGINTDRMILLGMGLSNGLIALAGALFAQVNGFADVTMGVGTIVFGLAAVIVGETILSKRGIFWATLAALLGSVLYRLVVAIALNTQVFGLQSQDLNLVTAVLVALALILPNYRKLRWRSSR</sequence>
<reference evidence="7" key="1">
    <citation type="submission" date="2020-10" db="EMBL/GenBank/DDBJ databases">
        <authorList>
            <person name="Castelo-Branco R."/>
            <person name="Eusebio N."/>
            <person name="Adriana R."/>
            <person name="Vieira A."/>
            <person name="Brugerolle De Fraissinette N."/>
            <person name="Rezende De Castro R."/>
            <person name="Schneider M.P."/>
            <person name="Vasconcelos V."/>
            <person name="Leao P.N."/>
        </authorList>
    </citation>
    <scope>NUCLEOTIDE SEQUENCE</scope>
    <source>
        <strain evidence="7">LEGE 11480</strain>
    </source>
</reference>
<dbReference type="AlphaFoldDB" id="A0A928VL51"/>
<dbReference type="GO" id="GO:0022857">
    <property type="term" value="F:transmembrane transporter activity"/>
    <property type="evidence" value="ECO:0007669"/>
    <property type="project" value="InterPro"/>
</dbReference>
<dbReference type="Pfam" id="PF02653">
    <property type="entry name" value="BPD_transp_2"/>
    <property type="match status" value="1"/>
</dbReference>
<evidence type="ECO:0000256" key="5">
    <source>
        <dbReference type="ARBA" id="ARBA00023136"/>
    </source>
</evidence>
<dbReference type="PANTHER" id="PTHR32196:SF69">
    <property type="entry name" value="BRANCHED-CHAIN AMINO ACID TRANSPORT SYSTEM, PERMEASE PROTEIN"/>
    <property type="match status" value="1"/>
</dbReference>
<name>A0A928VL51_9CYAN</name>
<evidence type="ECO:0000256" key="1">
    <source>
        <dbReference type="ARBA" id="ARBA00004651"/>
    </source>
</evidence>
<keyword evidence="8" id="KW-1185">Reference proteome</keyword>
<evidence type="ECO:0000256" key="4">
    <source>
        <dbReference type="ARBA" id="ARBA00022989"/>
    </source>
</evidence>
<evidence type="ECO:0000313" key="7">
    <source>
        <dbReference type="EMBL" id="MBE9028631.1"/>
    </source>
</evidence>
<dbReference type="GO" id="GO:0005886">
    <property type="term" value="C:plasma membrane"/>
    <property type="evidence" value="ECO:0007669"/>
    <property type="project" value="UniProtKB-SubCell"/>
</dbReference>
<feature type="transmembrane region" description="Helical" evidence="6">
    <location>
        <begin position="211"/>
        <end position="232"/>
    </location>
</feature>
<comment type="subcellular location">
    <subcellularLocation>
        <location evidence="1">Cell membrane</location>
        <topology evidence="1">Multi-pass membrane protein</topology>
    </subcellularLocation>
</comment>
<dbReference type="EMBL" id="JADEXQ010000005">
    <property type="protein sequence ID" value="MBE9028631.1"/>
    <property type="molecule type" value="Genomic_DNA"/>
</dbReference>
<evidence type="ECO:0000256" key="3">
    <source>
        <dbReference type="ARBA" id="ARBA00022692"/>
    </source>
</evidence>
<keyword evidence="2" id="KW-1003">Cell membrane</keyword>
<keyword evidence="4 6" id="KW-1133">Transmembrane helix</keyword>
<feature type="transmembrane region" description="Helical" evidence="6">
    <location>
        <begin position="126"/>
        <end position="151"/>
    </location>
</feature>
<feature type="transmembrane region" description="Helical" evidence="6">
    <location>
        <begin position="237"/>
        <end position="259"/>
    </location>
</feature>